<dbReference type="AlphaFoldDB" id="A0A9P7F491"/>
<comment type="caution">
    <text evidence="1">The sequence shown here is derived from an EMBL/GenBank/DDBJ whole genome shotgun (WGS) entry which is preliminary data.</text>
</comment>
<evidence type="ECO:0000313" key="1">
    <source>
        <dbReference type="EMBL" id="KAG2105116.1"/>
    </source>
</evidence>
<dbReference type="Proteomes" id="UP000823399">
    <property type="component" value="Unassembled WGS sequence"/>
</dbReference>
<name>A0A9P7F491_9AGAM</name>
<dbReference type="RefSeq" id="XP_041291166.1">
    <property type="nucleotide sequence ID" value="XM_041432511.1"/>
</dbReference>
<protein>
    <submittedName>
        <fullName evidence="1">Uncharacterized protein</fullName>
    </submittedName>
</protein>
<proteinExistence type="predicted"/>
<reference evidence="1" key="1">
    <citation type="journal article" date="2020" name="New Phytol.">
        <title>Comparative genomics reveals dynamic genome evolution in host specialist ectomycorrhizal fungi.</title>
        <authorList>
            <person name="Lofgren L.A."/>
            <person name="Nguyen N.H."/>
            <person name="Vilgalys R."/>
            <person name="Ruytinx J."/>
            <person name="Liao H.L."/>
            <person name="Branco S."/>
            <person name="Kuo A."/>
            <person name="LaButti K."/>
            <person name="Lipzen A."/>
            <person name="Andreopoulos W."/>
            <person name="Pangilinan J."/>
            <person name="Riley R."/>
            <person name="Hundley H."/>
            <person name="Na H."/>
            <person name="Barry K."/>
            <person name="Grigoriev I.V."/>
            <person name="Stajich J.E."/>
            <person name="Kennedy P.G."/>
        </authorList>
    </citation>
    <scope>NUCLEOTIDE SEQUENCE</scope>
    <source>
        <strain evidence="1">FC423</strain>
    </source>
</reference>
<gene>
    <name evidence="1" type="ORF">F5147DRAFT_614933</name>
</gene>
<evidence type="ECO:0000313" key="2">
    <source>
        <dbReference type="Proteomes" id="UP000823399"/>
    </source>
</evidence>
<dbReference type="OrthoDB" id="2615105at2759"/>
<keyword evidence="2" id="KW-1185">Reference proteome</keyword>
<dbReference type="GeneID" id="64694770"/>
<dbReference type="EMBL" id="JABBWM010000039">
    <property type="protein sequence ID" value="KAG2105116.1"/>
    <property type="molecule type" value="Genomic_DNA"/>
</dbReference>
<sequence length="103" mass="11663">MFTNTRNNPSICFASSLEYALQNPAELLEDTSYLHATPAKPADDGWMVVGAYHRLLFWIPPASRQTFYNPRTVLVMPSGLDIDLSRMAHGEDWSNCRDVVTCR</sequence>
<organism evidence="1 2">
    <name type="scientific">Suillus discolor</name>
    <dbReference type="NCBI Taxonomy" id="1912936"/>
    <lineage>
        <taxon>Eukaryota</taxon>
        <taxon>Fungi</taxon>
        <taxon>Dikarya</taxon>
        <taxon>Basidiomycota</taxon>
        <taxon>Agaricomycotina</taxon>
        <taxon>Agaricomycetes</taxon>
        <taxon>Agaricomycetidae</taxon>
        <taxon>Boletales</taxon>
        <taxon>Suillineae</taxon>
        <taxon>Suillaceae</taxon>
        <taxon>Suillus</taxon>
    </lineage>
</organism>
<accession>A0A9P7F491</accession>